<name>X0W2I5_9ZZZZ</name>
<evidence type="ECO:0000313" key="1">
    <source>
        <dbReference type="EMBL" id="GAG17542.1"/>
    </source>
</evidence>
<dbReference type="EMBL" id="BARS01034021">
    <property type="protein sequence ID" value="GAG17542.1"/>
    <property type="molecule type" value="Genomic_DNA"/>
</dbReference>
<gene>
    <name evidence="1" type="ORF">S01H1_52619</name>
</gene>
<feature type="non-terminal residue" evidence="1">
    <location>
        <position position="93"/>
    </location>
</feature>
<protein>
    <submittedName>
        <fullName evidence="1">Uncharacterized protein</fullName>
    </submittedName>
</protein>
<sequence>MSMRRFLYPLGLAFVAGISALLGTVAGGVLVFSILDTEEPAQEIALNPTPAGQRNLSFSTAELQTEITRTVEKVGPSVVTVLGDISGQTVSGS</sequence>
<reference evidence="1" key="1">
    <citation type="journal article" date="2014" name="Front. Microbiol.">
        <title>High frequency of phylogenetically diverse reductive dehalogenase-homologous genes in deep subseafloor sedimentary metagenomes.</title>
        <authorList>
            <person name="Kawai M."/>
            <person name="Futagami T."/>
            <person name="Toyoda A."/>
            <person name="Takaki Y."/>
            <person name="Nishi S."/>
            <person name="Hori S."/>
            <person name="Arai W."/>
            <person name="Tsubouchi T."/>
            <person name="Morono Y."/>
            <person name="Uchiyama I."/>
            <person name="Ito T."/>
            <person name="Fujiyama A."/>
            <person name="Inagaki F."/>
            <person name="Takami H."/>
        </authorList>
    </citation>
    <scope>NUCLEOTIDE SEQUENCE</scope>
    <source>
        <strain evidence="1">Expedition CK06-06</strain>
    </source>
</reference>
<proteinExistence type="predicted"/>
<dbReference type="AlphaFoldDB" id="X0W2I5"/>
<accession>X0W2I5</accession>
<comment type="caution">
    <text evidence="1">The sequence shown here is derived from an EMBL/GenBank/DDBJ whole genome shotgun (WGS) entry which is preliminary data.</text>
</comment>
<organism evidence="1">
    <name type="scientific">marine sediment metagenome</name>
    <dbReference type="NCBI Taxonomy" id="412755"/>
    <lineage>
        <taxon>unclassified sequences</taxon>
        <taxon>metagenomes</taxon>
        <taxon>ecological metagenomes</taxon>
    </lineage>
</organism>